<comment type="cofactor">
    <cofactor evidence="1">
        <name>Zn(2+)</name>
        <dbReference type="ChEBI" id="CHEBI:29105"/>
    </cofactor>
</comment>
<evidence type="ECO:0000313" key="6">
    <source>
        <dbReference type="EMBL" id="GAA0736691.1"/>
    </source>
</evidence>
<dbReference type="SUPFAM" id="SSF102215">
    <property type="entry name" value="Creatininase"/>
    <property type="match status" value="1"/>
</dbReference>
<accession>A0ABP3ULV9</accession>
<comment type="caution">
    <text evidence="6">The sequence shown here is derived from an EMBL/GenBank/DDBJ whole genome shotgun (WGS) entry which is preliminary data.</text>
</comment>
<dbReference type="RefSeq" id="WP_343759856.1">
    <property type="nucleotide sequence ID" value="NZ_BAAACG010000006.1"/>
</dbReference>
<evidence type="ECO:0000256" key="3">
    <source>
        <dbReference type="ARBA" id="ARBA00022801"/>
    </source>
</evidence>
<gene>
    <name evidence="6" type="ORF">GCM10008906_12060</name>
</gene>
<evidence type="ECO:0000256" key="4">
    <source>
        <dbReference type="ARBA" id="ARBA00022833"/>
    </source>
</evidence>
<evidence type="ECO:0000313" key="7">
    <source>
        <dbReference type="Proteomes" id="UP001501510"/>
    </source>
</evidence>
<keyword evidence="2" id="KW-0479">Metal-binding</keyword>
<evidence type="ECO:0000256" key="2">
    <source>
        <dbReference type="ARBA" id="ARBA00022723"/>
    </source>
</evidence>
<keyword evidence="4" id="KW-0862">Zinc</keyword>
<dbReference type="Pfam" id="PF02633">
    <property type="entry name" value="Creatininase"/>
    <property type="match status" value="1"/>
</dbReference>
<dbReference type="InterPro" id="IPR003785">
    <property type="entry name" value="Creatininase/forma_Hydrolase"/>
</dbReference>
<dbReference type="PANTHER" id="PTHR35005">
    <property type="entry name" value="3-DEHYDRO-SCYLLO-INOSOSE HYDROLASE"/>
    <property type="match status" value="1"/>
</dbReference>
<name>A0ABP3ULV9_9CLOT</name>
<protein>
    <submittedName>
        <fullName evidence="6">Creatininase family protein</fullName>
    </submittedName>
</protein>
<dbReference type="Proteomes" id="UP001501510">
    <property type="component" value="Unassembled WGS sequence"/>
</dbReference>
<proteinExistence type="inferred from homology"/>
<dbReference type="InterPro" id="IPR024087">
    <property type="entry name" value="Creatininase-like_sf"/>
</dbReference>
<organism evidence="6 7">
    <name type="scientific">Clostridium oceanicum</name>
    <dbReference type="NCBI Taxonomy" id="1543"/>
    <lineage>
        <taxon>Bacteria</taxon>
        <taxon>Bacillati</taxon>
        <taxon>Bacillota</taxon>
        <taxon>Clostridia</taxon>
        <taxon>Eubacteriales</taxon>
        <taxon>Clostridiaceae</taxon>
        <taxon>Clostridium</taxon>
    </lineage>
</organism>
<evidence type="ECO:0000256" key="5">
    <source>
        <dbReference type="ARBA" id="ARBA00024029"/>
    </source>
</evidence>
<sequence length="242" mass="27254">MANKYEMIYMTRDEIEKRFKETSIAILPIGALEQHGHHLPLGTDVIIAEELSKRVCTETGALLLPAVSFGYSWVWRNIPGTISLKQHNVEEIIKDTATSLNRYGVKTLIVINGHDANNASMKYAARELEDEIGIKVIYLFYPDMNDVIEKIMESDTWHGLIHACEFETSLMLAIKPEVVHMEKAVKEYPNKPLLYGKSTISLGDLSKSGVYGDPTKATKEKGEKLLKIFTEKIVNIIKSIDS</sequence>
<dbReference type="EMBL" id="BAAACG010000006">
    <property type="protein sequence ID" value="GAA0736691.1"/>
    <property type="molecule type" value="Genomic_DNA"/>
</dbReference>
<keyword evidence="7" id="KW-1185">Reference proteome</keyword>
<evidence type="ECO:0000256" key="1">
    <source>
        <dbReference type="ARBA" id="ARBA00001947"/>
    </source>
</evidence>
<dbReference type="Gene3D" id="3.40.50.10310">
    <property type="entry name" value="Creatininase"/>
    <property type="match status" value="1"/>
</dbReference>
<comment type="similarity">
    <text evidence="5">Belongs to the creatininase superfamily.</text>
</comment>
<dbReference type="PANTHER" id="PTHR35005:SF1">
    <property type="entry name" value="2-AMINO-5-FORMYLAMINO-6-RIBOSYLAMINOPYRIMIDIN-4(3H)-ONE 5'-MONOPHOSPHATE DEFORMYLASE"/>
    <property type="match status" value="1"/>
</dbReference>
<reference evidence="7" key="1">
    <citation type="journal article" date="2019" name="Int. J. Syst. Evol. Microbiol.">
        <title>The Global Catalogue of Microorganisms (GCM) 10K type strain sequencing project: providing services to taxonomists for standard genome sequencing and annotation.</title>
        <authorList>
            <consortium name="The Broad Institute Genomics Platform"/>
            <consortium name="The Broad Institute Genome Sequencing Center for Infectious Disease"/>
            <person name="Wu L."/>
            <person name="Ma J."/>
        </authorList>
    </citation>
    <scope>NUCLEOTIDE SEQUENCE [LARGE SCALE GENOMIC DNA]</scope>
    <source>
        <strain evidence="7">JCM 1407</strain>
    </source>
</reference>
<keyword evidence="3" id="KW-0378">Hydrolase</keyword>